<dbReference type="PROSITE" id="PS50043">
    <property type="entry name" value="HTH_LUXR_2"/>
    <property type="match status" value="1"/>
</dbReference>
<dbReference type="Pfam" id="PF00072">
    <property type="entry name" value="Response_reg"/>
    <property type="match status" value="1"/>
</dbReference>
<sequence>MTGAPLRILLVDDHPVVRRGLRAMFDERGDMAVVAEAGDGQEALDTLATTGVDVVLMDLRMSAGMDGVTATRRITRSASSPPVLVLTTYDTDADILAAVEAGATGYMLKDAPNEELCQAVAAAARGETTLAPHVAARLMGRVRSPTPALSSRETDILRALARGLSNREISAELFVSEATVKTHLVHIYAKLGVDNRTAAIAVAMERGIISPH</sequence>
<reference evidence="8 9" key="1">
    <citation type="submission" date="2019-06" db="EMBL/GenBank/DDBJ databases">
        <title>Sequencing the genomes of 1000 actinobacteria strains.</title>
        <authorList>
            <person name="Klenk H.-P."/>
        </authorList>
    </citation>
    <scope>NUCLEOTIDE SEQUENCE [LARGE SCALE GENOMIC DNA]</scope>
    <source>
        <strain evidence="8 9">DSM 45015</strain>
    </source>
</reference>
<dbReference type="Pfam" id="PF00196">
    <property type="entry name" value="GerE"/>
    <property type="match status" value="1"/>
</dbReference>
<dbReference type="OrthoDB" id="9808843at2"/>
<name>A0A543NNK2_9ACTN</name>
<dbReference type="InterPro" id="IPR039420">
    <property type="entry name" value="WalR-like"/>
</dbReference>
<dbReference type="InterPro" id="IPR000792">
    <property type="entry name" value="Tscrpt_reg_LuxR_C"/>
</dbReference>
<dbReference type="PANTHER" id="PTHR43214">
    <property type="entry name" value="TWO-COMPONENT RESPONSE REGULATOR"/>
    <property type="match status" value="1"/>
</dbReference>
<dbReference type="RefSeq" id="WP_141924780.1">
    <property type="nucleotide sequence ID" value="NZ_VFQC01000001.1"/>
</dbReference>
<dbReference type="SMART" id="SM00448">
    <property type="entry name" value="REC"/>
    <property type="match status" value="1"/>
</dbReference>
<evidence type="ECO:0000256" key="5">
    <source>
        <dbReference type="PROSITE-ProRule" id="PRU00169"/>
    </source>
</evidence>
<evidence type="ECO:0000256" key="1">
    <source>
        <dbReference type="ARBA" id="ARBA00022553"/>
    </source>
</evidence>
<evidence type="ECO:0000259" key="7">
    <source>
        <dbReference type="PROSITE" id="PS50110"/>
    </source>
</evidence>
<feature type="domain" description="HTH luxR-type" evidence="6">
    <location>
        <begin position="142"/>
        <end position="207"/>
    </location>
</feature>
<dbReference type="GO" id="GO:0006355">
    <property type="term" value="P:regulation of DNA-templated transcription"/>
    <property type="evidence" value="ECO:0007669"/>
    <property type="project" value="InterPro"/>
</dbReference>
<dbReference type="AlphaFoldDB" id="A0A543NNK2"/>
<dbReference type="SUPFAM" id="SSF46894">
    <property type="entry name" value="C-terminal effector domain of the bipartite response regulators"/>
    <property type="match status" value="1"/>
</dbReference>
<dbReference type="InterPro" id="IPR011006">
    <property type="entry name" value="CheY-like_superfamily"/>
</dbReference>
<dbReference type="InterPro" id="IPR001789">
    <property type="entry name" value="Sig_transdc_resp-reg_receiver"/>
</dbReference>
<dbReference type="SUPFAM" id="SSF52172">
    <property type="entry name" value="CheY-like"/>
    <property type="match status" value="1"/>
</dbReference>
<dbReference type="InterPro" id="IPR058245">
    <property type="entry name" value="NreC/VraR/RcsB-like_REC"/>
</dbReference>
<organism evidence="8 9">
    <name type="scientific">Haloactinospora alba</name>
    <dbReference type="NCBI Taxonomy" id="405555"/>
    <lineage>
        <taxon>Bacteria</taxon>
        <taxon>Bacillati</taxon>
        <taxon>Actinomycetota</taxon>
        <taxon>Actinomycetes</taxon>
        <taxon>Streptosporangiales</taxon>
        <taxon>Nocardiopsidaceae</taxon>
        <taxon>Haloactinospora</taxon>
    </lineage>
</organism>
<dbReference type="InterPro" id="IPR016032">
    <property type="entry name" value="Sig_transdc_resp-reg_C-effctor"/>
</dbReference>
<dbReference type="CDD" id="cd17535">
    <property type="entry name" value="REC_NarL-like"/>
    <property type="match status" value="1"/>
</dbReference>
<dbReference type="Proteomes" id="UP000317422">
    <property type="component" value="Unassembled WGS sequence"/>
</dbReference>
<keyword evidence="1 5" id="KW-0597">Phosphoprotein</keyword>
<accession>A0A543NNK2</accession>
<dbReference type="GO" id="GO:0003677">
    <property type="term" value="F:DNA binding"/>
    <property type="evidence" value="ECO:0007669"/>
    <property type="project" value="UniProtKB-KW"/>
</dbReference>
<keyword evidence="9" id="KW-1185">Reference proteome</keyword>
<dbReference type="Gene3D" id="3.40.50.2300">
    <property type="match status" value="1"/>
</dbReference>
<keyword evidence="3" id="KW-0238">DNA-binding</keyword>
<protein>
    <submittedName>
        <fullName evidence="8">LuxR family two component transcriptional regulator</fullName>
    </submittedName>
</protein>
<evidence type="ECO:0000256" key="4">
    <source>
        <dbReference type="ARBA" id="ARBA00023163"/>
    </source>
</evidence>
<dbReference type="CDD" id="cd06170">
    <property type="entry name" value="LuxR_C_like"/>
    <property type="match status" value="1"/>
</dbReference>
<dbReference type="PRINTS" id="PR00038">
    <property type="entry name" value="HTHLUXR"/>
</dbReference>
<dbReference type="PANTHER" id="PTHR43214:SF24">
    <property type="entry name" value="TRANSCRIPTIONAL REGULATORY PROTEIN NARL-RELATED"/>
    <property type="match status" value="1"/>
</dbReference>
<evidence type="ECO:0000313" key="8">
    <source>
        <dbReference type="EMBL" id="TQN33414.1"/>
    </source>
</evidence>
<dbReference type="GO" id="GO:0000160">
    <property type="term" value="P:phosphorelay signal transduction system"/>
    <property type="evidence" value="ECO:0007669"/>
    <property type="project" value="InterPro"/>
</dbReference>
<dbReference type="SMART" id="SM00421">
    <property type="entry name" value="HTH_LUXR"/>
    <property type="match status" value="1"/>
</dbReference>
<evidence type="ECO:0000256" key="2">
    <source>
        <dbReference type="ARBA" id="ARBA00023015"/>
    </source>
</evidence>
<feature type="domain" description="Response regulatory" evidence="7">
    <location>
        <begin position="7"/>
        <end position="124"/>
    </location>
</feature>
<evidence type="ECO:0000256" key="3">
    <source>
        <dbReference type="ARBA" id="ARBA00023125"/>
    </source>
</evidence>
<evidence type="ECO:0000313" key="9">
    <source>
        <dbReference type="Proteomes" id="UP000317422"/>
    </source>
</evidence>
<gene>
    <name evidence="8" type="ORF">FHX37_3430</name>
</gene>
<comment type="caution">
    <text evidence="8">The sequence shown here is derived from an EMBL/GenBank/DDBJ whole genome shotgun (WGS) entry which is preliminary data.</text>
</comment>
<keyword evidence="4" id="KW-0804">Transcription</keyword>
<feature type="modified residue" description="4-aspartylphosphate" evidence="5">
    <location>
        <position position="58"/>
    </location>
</feature>
<dbReference type="EMBL" id="VFQC01000001">
    <property type="protein sequence ID" value="TQN33414.1"/>
    <property type="molecule type" value="Genomic_DNA"/>
</dbReference>
<dbReference type="PROSITE" id="PS50110">
    <property type="entry name" value="RESPONSE_REGULATORY"/>
    <property type="match status" value="1"/>
</dbReference>
<keyword evidence="2" id="KW-0805">Transcription regulation</keyword>
<proteinExistence type="predicted"/>
<evidence type="ECO:0000259" key="6">
    <source>
        <dbReference type="PROSITE" id="PS50043"/>
    </source>
</evidence>
<dbReference type="PROSITE" id="PS00622">
    <property type="entry name" value="HTH_LUXR_1"/>
    <property type="match status" value="1"/>
</dbReference>